<proteinExistence type="predicted"/>
<comment type="caution">
    <text evidence="1">The sequence shown here is derived from an EMBL/GenBank/DDBJ whole genome shotgun (WGS) entry which is preliminary data.</text>
</comment>
<evidence type="ECO:0000313" key="1">
    <source>
        <dbReference type="EMBL" id="SFC57834.1"/>
    </source>
</evidence>
<gene>
    <name evidence="1" type="ORF">SAMN05216286_2774</name>
</gene>
<evidence type="ECO:0000313" key="2">
    <source>
        <dbReference type="Proteomes" id="UP000182314"/>
    </source>
</evidence>
<dbReference type="AlphaFoldDB" id="A0AA94H465"/>
<dbReference type="EMBL" id="FOKO01000003">
    <property type="protein sequence ID" value="SFC57834.1"/>
    <property type="molecule type" value="Genomic_DNA"/>
</dbReference>
<accession>A0AA94H465</accession>
<protein>
    <submittedName>
        <fullName evidence="1">Uncharacterized protein</fullName>
    </submittedName>
</protein>
<organism evidence="1 2">
    <name type="scientific">Kosakonia oryzae</name>
    <dbReference type="NCBI Taxonomy" id="497725"/>
    <lineage>
        <taxon>Bacteria</taxon>
        <taxon>Pseudomonadati</taxon>
        <taxon>Pseudomonadota</taxon>
        <taxon>Gammaproteobacteria</taxon>
        <taxon>Enterobacterales</taxon>
        <taxon>Enterobacteriaceae</taxon>
        <taxon>Kosakonia</taxon>
    </lineage>
</organism>
<name>A0AA94H465_9ENTR</name>
<dbReference type="Proteomes" id="UP000182314">
    <property type="component" value="Unassembled WGS sequence"/>
</dbReference>
<reference evidence="1 2" key="1">
    <citation type="submission" date="2016-10" db="EMBL/GenBank/DDBJ databases">
        <authorList>
            <person name="Varghese N."/>
            <person name="Submissions S."/>
        </authorList>
    </citation>
    <scope>NUCLEOTIDE SEQUENCE [LARGE SCALE GENOMIC DNA]</scope>
    <source>
        <strain evidence="1 2">CGMCC 1.7012</strain>
    </source>
</reference>
<sequence length="29" mass="3394">MTDFSMLCNIHKVQAKHFRNEISKKQAMG</sequence>